<keyword evidence="2" id="KW-0489">Methyltransferase</keyword>
<dbReference type="eggNOG" id="COG1092">
    <property type="taxonomic scope" value="Bacteria"/>
</dbReference>
<evidence type="ECO:0000259" key="5">
    <source>
        <dbReference type="Pfam" id="PF10672"/>
    </source>
</evidence>
<keyword evidence="1" id="KW-0698">rRNA processing</keyword>
<evidence type="ECO:0000313" key="7">
    <source>
        <dbReference type="Proteomes" id="UP000002383"/>
    </source>
</evidence>
<evidence type="ECO:0000256" key="1">
    <source>
        <dbReference type="ARBA" id="ARBA00022552"/>
    </source>
</evidence>
<dbReference type="EMBL" id="CP001339">
    <property type="protein sequence ID" value="ACL72277.1"/>
    <property type="molecule type" value="Genomic_DNA"/>
</dbReference>
<dbReference type="InterPro" id="IPR019614">
    <property type="entry name" value="SAM-dep_methyl-trfase"/>
</dbReference>
<dbReference type="Proteomes" id="UP000002383">
    <property type="component" value="Chromosome"/>
</dbReference>
<dbReference type="InterPro" id="IPR029063">
    <property type="entry name" value="SAM-dependent_MTases_sf"/>
</dbReference>
<reference evidence="6 7" key="1">
    <citation type="journal article" date="2011" name="Stand. Genomic Sci.">
        <title>Complete genome sequence of 'Thioalkalivibrio sulfidophilus' HL-EbGr7.</title>
        <authorList>
            <person name="Muyzer G."/>
            <person name="Sorokin D.Y."/>
            <person name="Mavromatis K."/>
            <person name="Lapidus A."/>
            <person name="Clum A."/>
            <person name="Ivanova N."/>
            <person name="Pati A."/>
            <person name="d'Haeseleer P."/>
            <person name="Woyke T."/>
            <person name="Kyrpides N.C."/>
        </authorList>
    </citation>
    <scope>NUCLEOTIDE SEQUENCE [LARGE SCALE GENOMIC DNA]</scope>
    <source>
        <strain evidence="6 7">HL-EbGR7</strain>
    </source>
</reference>
<keyword evidence="7" id="KW-1185">Reference proteome</keyword>
<dbReference type="GO" id="GO:0008168">
    <property type="term" value="F:methyltransferase activity"/>
    <property type="evidence" value="ECO:0007669"/>
    <property type="project" value="UniProtKB-KW"/>
</dbReference>
<gene>
    <name evidence="6" type="ordered locus">Tgr7_1191</name>
</gene>
<sequence length="321" mass="37605">MPDPTPFLNRLTKNLRHWSKWARRQGIECFRIYDRDLPEFPVAIDVYAGRPHVQAFETRWEADEATYEAWVDAVRGTVAGLFEIPPAELAFKVRRRQKGTDQYEATGNPPAPFVVHEDGLKFEVDLHRYLDTGLFLDHRVTRALVREQARDKRFLNLFAYTGSFTVHAAAGGASSSLTLDLSNTYQDWTRRNLRLNDLDRPEHRLERCDVMDWLEHSSKIEERFDLIVMDPPSFSNSKAMDTTLDVQRDHPWMINRALSLLTADGVLYFSNNKRGFKLYEDELIPCELEDITRKTTPEDFRRHPPHRCWVIRRSNWKPGMK</sequence>
<evidence type="ECO:0000256" key="3">
    <source>
        <dbReference type="ARBA" id="ARBA00022679"/>
    </source>
</evidence>
<dbReference type="STRING" id="396588.Tgr7_1191"/>
<dbReference type="HOGENOM" id="CLU_014042_1_1_6"/>
<dbReference type="Gene3D" id="3.30.750.80">
    <property type="entry name" value="RNA methyltransferase domain (HRMD) like"/>
    <property type="match status" value="1"/>
</dbReference>
<dbReference type="GO" id="GO:0006364">
    <property type="term" value="P:rRNA processing"/>
    <property type="evidence" value="ECO:0007669"/>
    <property type="project" value="UniProtKB-KW"/>
</dbReference>
<dbReference type="CDD" id="cd02440">
    <property type="entry name" value="AdoMet_MTases"/>
    <property type="match status" value="1"/>
</dbReference>
<dbReference type="PANTHER" id="PTHR43042:SF3">
    <property type="entry name" value="RIBOSOMAL RNA LARGE SUBUNIT METHYLTRANSFERASE YWBD-RELATED"/>
    <property type="match status" value="1"/>
</dbReference>
<dbReference type="SUPFAM" id="SSF53335">
    <property type="entry name" value="S-adenosyl-L-methionine-dependent methyltransferases"/>
    <property type="match status" value="1"/>
</dbReference>
<evidence type="ECO:0000313" key="6">
    <source>
        <dbReference type="EMBL" id="ACL72277.1"/>
    </source>
</evidence>
<keyword evidence="3" id="KW-0808">Transferase</keyword>
<name>B8GQ82_THISH</name>
<dbReference type="PANTHER" id="PTHR43042">
    <property type="entry name" value="SAM-DEPENDENT METHYLTRANSFERASE"/>
    <property type="match status" value="1"/>
</dbReference>
<feature type="domain" description="S-adenosylmethionine-dependent methyltransferase" evidence="5">
    <location>
        <begin position="105"/>
        <end position="268"/>
    </location>
</feature>
<evidence type="ECO:0000256" key="2">
    <source>
        <dbReference type="ARBA" id="ARBA00022603"/>
    </source>
</evidence>
<keyword evidence="4" id="KW-0949">S-adenosyl-L-methionine</keyword>
<dbReference type="AlphaFoldDB" id="B8GQ82"/>
<dbReference type="Pfam" id="PF10672">
    <property type="entry name" value="Methyltrans_SAM"/>
    <property type="match status" value="1"/>
</dbReference>
<organism evidence="6 7">
    <name type="scientific">Thioalkalivibrio sulfidiphilus (strain HL-EbGR7)</name>
    <dbReference type="NCBI Taxonomy" id="396588"/>
    <lineage>
        <taxon>Bacteria</taxon>
        <taxon>Pseudomonadati</taxon>
        <taxon>Pseudomonadota</taxon>
        <taxon>Gammaproteobacteria</taxon>
        <taxon>Chromatiales</taxon>
        <taxon>Ectothiorhodospiraceae</taxon>
        <taxon>Thioalkalivibrio</taxon>
    </lineage>
</organism>
<dbReference type="GO" id="GO:0032259">
    <property type="term" value="P:methylation"/>
    <property type="evidence" value="ECO:0007669"/>
    <property type="project" value="UniProtKB-KW"/>
</dbReference>
<dbReference type="Gene3D" id="3.40.50.150">
    <property type="entry name" value="Vaccinia Virus protein VP39"/>
    <property type="match status" value="1"/>
</dbReference>
<protein>
    <submittedName>
        <fullName evidence="6">Oxidoreductase</fullName>
    </submittedName>
</protein>
<accession>B8GQ82</accession>
<dbReference type="RefSeq" id="WP_012637760.1">
    <property type="nucleotide sequence ID" value="NC_011901.1"/>
</dbReference>
<dbReference type="OrthoDB" id="9809404at2"/>
<evidence type="ECO:0000256" key="4">
    <source>
        <dbReference type="ARBA" id="ARBA00022691"/>
    </source>
</evidence>
<proteinExistence type="predicted"/>
<dbReference type="KEGG" id="tgr:Tgr7_1191"/>